<keyword evidence="8" id="KW-0472">Membrane</keyword>
<dbReference type="FunFam" id="3.30.565.10:FF:000006">
    <property type="entry name" value="Sensor histidine kinase WalK"/>
    <property type="match status" value="1"/>
</dbReference>
<dbReference type="InterPro" id="IPR036097">
    <property type="entry name" value="HisK_dim/P_sf"/>
</dbReference>
<evidence type="ECO:0000313" key="10">
    <source>
        <dbReference type="EMBL" id="BAY85113.1"/>
    </source>
</evidence>
<evidence type="ECO:0000259" key="9">
    <source>
        <dbReference type="PROSITE" id="PS50109"/>
    </source>
</evidence>
<dbReference type="SUPFAM" id="SSF55874">
    <property type="entry name" value="ATPase domain of HSP90 chaperone/DNA topoisomerase II/histidine kinase"/>
    <property type="match status" value="1"/>
</dbReference>
<evidence type="ECO:0000256" key="6">
    <source>
        <dbReference type="ARBA" id="ARBA00023012"/>
    </source>
</evidence>
<keyword evidence="6" id="KW-0902">Two-component regulatory system</keyword>
<feature type="transmembrane region" description="Helical" evidence="8">
    <location>
        <begin position="186"/>
        <end position="208"/>
    </location>
</feature>
<dbReference type="InterPro" id="IPR004358">
    <property type="entry name" value="Sig_transdc_His_kin-like_C"/>
</dbReference>
<dbReference type="PROSITE" id="PS50109">
    <property type="entry name" value="HIS_KIN"/>
    <property type="match status" value="1"/>
</dbReference>
<dbReference type="PRINTS" id="PR00344">
    <property type="entry name" value="BCTRLSENSOR"/>
</dbReference>
<evidence type="ECO:0000256" key="2">
    <source>
        <dbReference type="ARBA" id="ARBA00012438"/>
    </source>
</evidence>
<keyword evidence="11" id="KW-1185">Reference proteome</keyword>
<dbReference type="EMBL" id="AP018227">
    <property type="protein sequence ID" value="BAY85113.1"/>
    <property type="molecule type" value="Genomic_DNA"/>
</dbReference>
<dbReference type="InterPro" id="IPR036890">
    <property type="entry name" value="HATPase_C_sf"/>
</dbReference>
<dbReference type="SMART" id="SM00388">
    <property type="entry name" value="HisKA"/>
    <property type="match status" value="1"/>
</dbReference>
<dbReference type="Gene3D" id="1.10.287.130">
    <property type="match status" value="1"/>
</dbReference>
<evidence type="ECO:0000256" key="5">
    <source>
        <dbReference type="ARBA" id="ARBA00022777"/>
    </source>
</evidence>
<organism evidence="10 11">
    <name type="scientific">Calothrix parasitica NIES-267</name>
    <dbReference type="NCBI Taxonomy" id="1973488"/>
    <lineage>
        <taxon>Bacteria</taxon>
        <taxon>Bacillati</taxon>
        <taxon>Cyanobacteriota</taxon>
        <taxon>Cyanophyceae</taxon>
        <taxon>Nostocales</taxon>
        <taxon>Calotrichaceae</taxon>
        <taxon>Calothrix</taxon>
    </lineage>
</organism>
<evidence type="ECO:0000256" key="8">
    <source>
        <dbReference type="SAM" id="Phobius"/>
    </source>
</evidence>
<evidence type="ECO:0000256" key="7">
    <source>
        <dbReference type="ARBA" id="ARBA00055745"/>
    </source>
</evidence>
<reference evidence="10 11" key="1">
    <citation type="submission" date="2017-06" db="EMBL/GenBank/DDBJ databases">
        <title>Genome sequencing of cyanobaciteial culture collection at National Institute for Environmental Studies (NIES).</title>
        <authorList>
            <person name="Hirose Y."/>
            <person name="Shimura Y."/>
            <person name="Fujisawa T."/>
            <person name="Nakamura Y."/>
            <person name="Kawachi M."/>
        </authorList>
    </citation>
    <scope>NUCLEOTIDE SEQUENCE [LARGE SCALE GENOMIC DNA]</scope>
    <source>
        <strain evidence="10 11">NIES-267</strain>
    </source>
</reference>
<dbReference type="PANTHER" id="PTHR43711">
    <property type="entry name" value="TWO-COMPONENT HISTIDINE KINASE"/>
    <property type="match status" value="1"/>
</dbReference>
<comment type="function">
    <text evidence="7">Photoreceptor which exists in two forms that are reversibly interconvertible by light: the R form that absorbs maximally in the red region of the spectrum and the FR form that absorbs maximally in the far-red region.</text>
</comment>
<feature type="domain" description="Histidine kinase" evidence="9">
    <location>
        <begin position="229"/>
        <end position="477"/>
    </location>
</feature>
<dbReference type="InterPro" id="IPR005467">
    <property type="entry name" value="His_kinase_dom"/>
</dbReference>
<accession>A0A1Z4LV74</accession>
<protein>
    <recommendedName>
        <fullName evidence="2">histidine kinase</fullName>
        <ecNumber evidence="2">2.7.13.3</ecNumber>
    </recommendedName>
</protein>
<gene>
    <name evidence="10" type="ORF">NIES267_46110</name>
</gene>
<dbReference type="Pfam" id="PF02518">
    <property type="entry name" value="HATPase_c"/>
    <property type="match status" value="1"/>
</dbReference>
<evidence type="ECO:0000256" key="3">
    <source>
        <dbReference type="ARBA" id="ARBA00022553"/>
    </source>
</evidence>
<keyword evidence="8" id="KW-1133">Transmembrane helix</keyword>
<keyword evidence="3" id="KW-0597">Phosphoprotein</keyword>
<dbReference type="InterPro" id="IPR003594">
    <property type="entry name" value="HATPase_dom"/>
</dbReference>
<proteinExistence type="predicted"/>
<dbReference type="Pfam" id="PF00512">
    <property type="entry name" value="HisKA"/>
    <property type="match status" value="1"/>
</dbReference>
<dbReference type="EC" id="2.7.13.3" evidence="2"/>
<evidence type="ECO:0000256" key="1">
    <source>
        <dbReference type="ARBA" id="ARBA00000085"/>
    </source>
</evidence>
<dbReference type="InterPro" id="IPR050736">
    <property type="entry name" value="Sensor_HK_Regulatory"/>
</dbReference>
<dbReference type="CDD" id="cd00082">
    <property type="entry name" value="HisKA"/>
    <property type="match status" value="1"/>
</dbReference>
<dbReference type="PANTHER" id="PTHR43711:SF1">
    <property type="entry name" value="HISTIDINE KINASE 1"/>
    <property type="match status" value="1"/>
</dbReference>
<dbReference type="SMART" id="SM00387">
    <property type="entry name" value="HATPase_c"/>
    <property type="match status" value="1"/>
</dbReference>
<evidence type="ECO:0000313" key="11">
    <source>
        <dbReference type="Proteomes" id="UP000218418"/>
    </source>
</evidence>
<dbReference type="GO" id="GO:0000155">
    <property type="term" value="F:phosphorelay sensor kinase activity"/>
    <property type="evidence" value="ECO:0007669"/>
    <property type="project" value="InterPro"/>
</dbReference>
<keyword evidence="4" id="KW-0808">Transferase</keyword>
<dbReference type="Proteomes" id="UP000218418">
    <property type="component" value="Chromosome"/>
</dbReference>
<keyword evidence="5 10" id="KW-0418">Kinase</keyword>
<name>A0A1Z4LV74_9CYAN</name>
<dbReference type="InterPro" id="IPR003661">
    <property type="entry name" value="HisK_dim/P_dom"/>
</dbReference>
<dbReference type="Gene3D" id="3.30.565.10">
    <property type="entry name" value="Histidine kinase-like ATPase, C-terminal domain"/>
    <property type="match status" value="1"/>
</dbReference>
<dbReference type="CDD" id="cd00075">
    <property type="entry name" value="HATPase"/>
    <property type="match status" value="1"/>
</dbReference>
<dbReference type="SUPFAM" id="SSF47384">
    <property type="entry name" value="Homodimeric domain of signal transducing histidine kinase"/>
    <property type="match status" value="1"/>
</dbReference>
<dbReference type="AlphaFoldDB" id="A0A1Z4LV74"/>
<evidence type="ECO:0000256" key="4">
    <source>
        <dbReference type="ARBA" id="ARBA00022679"/>
    </source>
</evidence>
<comment type="catalytic activity">
    <reaction evidence="1">
        <text>ATP + protein L-histidine = ADP + protein N-phospho-L-histidine.</text>
        <dbReference type="EC" id="2.7.13.3"/>
    </reaction>
</comment>
<feature type="transmembrane region" description="Helical" evidence="8">
    <location>
        <begin position="12"/>
        <end position="32"/>
    </location>
</feature>
<sequence>MFQATRRRLAIWYTAIMAVLLLLFASGVYLYVRNTLIDRIDDTLNHVVEVIERSLVIEAVNSNNGQFNLNLEASFRDNADTRDDDRIDLEWFSPTGQLLWSTLSEPLDIPIHPNRMGETVRVVQSDGEKRGRGDKETGRQGKKVDAFSEPMLLRQVTERVEVGRQVLGYLRVSHPWFEVTKPSRDLIVDLALGISWMLFSVGASGWFLSGKAMEPVRESYQHLKQFTADASHELRSPIALIQTNVQVALDELKLTQSQGDNVEHYQQQFKLIERLTQRLGKLVNDLLFLARQDSGISAYEFSSCPIDALLMEVFEEQQLLASSKNIALWLHLIDSPQTQSNPELLEDWFTSMGNWEQLARLFTNLISNALRYTSENGKVKVELARLEVVNRSVLQVKIEDNGIGIPPEALPRLFDRFYRVDPARSHRSGNSFTQNTAGSGLGLPISKAIIENHQGQIQIESILGKGTTVTVTLPIIPGS</sequence>
<keyword evidence="8" id="KW-0812">Transmembrane</keyword>
<dbReference type="OrthoDB" id="9813151at2"/>